<dbReference type="InterPro" id="IPR035979">
    <property type="entry name" value="RBD_domain_sf"/>
</dbReference>
<accession>A0A5N6JYL1</accession>
<dbReference type="Proteomes" id="UP000326757">
    <property type="component" value="Unassembled WGS sequence"/>
</dbReference>
<keyword evidence="4" id="KW-0539">Nucleus</keyword>
<feature type="region of interest" description="Disordered" evidence="6">
    <location>
        <begin position="1"/>
        <end position="37"/>
    </location>
</feature>
<dbReference type="InterPro" id="IPR000504">
    <property type="entry name" value="RRM_dom"/>
</dbReference>
<feature type="compositionally biased region" description="Basic and acidic residues" evidence="6">
    <location>
        <begin position="204"/>
        <end position="249"/>
    </location>
</feature>
<dbReference type="PANTHER" id="PTHR13112:SF0">
    <property type="entry name" value="FI21285P1"/>
    <property type="match status" value="1"/>
</dbReference>
<dbReference type="OrthoDB" id="18087at2759"/>
<feature type="compositionally biased region" description="Low complexity" evidence="6">
    <location>
        <begin position="422"/>
        <end position="460"/>
    </location>
</feature>
<evidence type="ECO:0000256" key="6">
    <source>
        <dbReference type="SAM" id="MobiDB-lite"/>
    </source>
</evidence>
<reference evidence="8 9" key="1">
    <citation type="submission" date="2019-06" db="EMBL/GenBank/DDBJ databases">
        <title>Genome Sequence of the Brown Rot Fungal Pathogen Monilinia laxa.</title>
        <authorList>
            <person name="De Miccolis Angelini R.M."/>
            <person name="Landi L."/>
            <person name="Abate D."/>
            <person name="Pollastro S."/>
            <person name="Romanazzi G."/>
            <person name="Faretra F."/>
        </authorList>
    </citation>
    <scope>NUCLEOTIDE SEQUENCE [LARGE SCALE GENOMIC DNA]</scope>
    <source>
        <strain evidence="8 9">Mlax316</strain>
    </source>
</reference>
<dbReference type="GO" id="GO:0005737">
    <property type="term" value="C:cytoplasm"/>
    <property type="evidence" value="ECO:0007669"/>
    <property type="project" value="TreeGrafter"/>
</dbReference>
<keyword evidence="5" id="KW-0694">RNA-binding</keyword>
<dbReference type="EMBL" id="VIGI01000011">
    <property type="protein sequence ID" value="KAB8294228.1"/>
    <property type="molecule type" value="Genomic_DNA"/>
</dbReference>
<dbReference type="GO" id="GO:0045727">
    <property type="term" value="P:positive regulation of translation"/>
    <property type="evidence" value="ECO:0007669"/>
    <property type="project" value="TreeGrafter"/>
</dbReference>
<feature type="compositionally biased region" description="Polar residues" evidence="6">
    <location>
        <begin position="616"/>
        <end position="628"/>
    </location>
</feature>
<evidence type="ECO:0000256" key="1">
    <source>
        <dbReference type="ARBA" id="ARBA00004123"/>
    </source>
</evidence>
<feature type="compositionally biased region" description="Low complexity" evidence="6">
    <location>
        <begin position="594"/>
        <end position="609"/>
    </location>
</feature>
<evidence type="ECO:0000256" key="5">
    <source>
        <dbReference type="PROSITE-ProRule" id="PRU00176"/>
    </source>
</evidence>
<evidence type="ECO:0000259" key="7">
    <source>
        <dbReference type="PROSITE" id="PS50102"/>
    </source>
</evidence>
<dbReference type="InterPro" id="IPR039722">
    <property type="entry name" value="Upf3"/>
</dbReference>
<gene>
    <name evidence="8" type="ORF">EYC80_009661</name>
</gene>
<feature type="compositionally biased region" description="Low complexity" evidence="6">
    <location>
        <begin position="267"/>
        <end position="287"/>
    </location>
</feature>
<protein>
    <recommendedName>
        <fullName evidence="7">RRM domain-containing protein</fullName>
    </recommendedName>
</protein>
<feature type="compositionally biased region" description="Gly residues" evidence="6">
    <location>
        <begin position="573"/>
        <end position="590"/>
    </location>
</feature>
<feature type="compositionally biased region" description="Pro residues" evidence="6">
    <location>
        <begin position="559"/>
        <end position="568"/>
    </location>
</feature>
<feature type="region of interest" description="Disordered" evidence="6">
    <location>
        <begin position="550"/>
        <end position="628"/>
    </location>
</feature>
<comment type="similarity">
    <text evidence="2">Belongs to the RENT3 family.</text>
</comment>
<dbReference type="CDD" id="cd00590">
    <property type="entry name" value="RRM_SF"/>
    <property type="match status" value="1"/>
</dbReference>
<feature type="compositionally biased region" description="Low complexity" evidence="6">
    <location>
        <begin position="333"/>
        <end position="406"/>
    </location>
</feature>
<dbReference type="GO" id="GO:0005730">
    <property type="term" value="C:nucleolus"/>
    <property type="evidence" value="ECO:0007669"/>
    <property type="project" value="TreeGrafter"/>
</dbReference>
<feature type="compositionally biased region" description="Polar residues" evidence="6">
    <location>
        <begin position="1"/>
        <end position="35"/>
    </location>
</feature>
<dbReference type="FunFam" id="3.30.70.330:FF:000637">
    <property type="entry name" value="Nonsense-mediated mRNA decay protein Upf3, putative"/>
    <property type="match status" value="1"/>
</dbReference>
<evidence type="ECO:0000256" key="3">
    <source>
        <dbReference type="ARBA" id="ARBA00023161"/>
    </source>
</evidence>
<dbReference type="PANTHER" id="PTHR13112">
    <property type="entry name" value="UPF3 REGULATOR OF NONSENSE TRANSCRIPTS-LIKE PROTEIN"/>
    <property type="match status" value="1"/>
</dbReference>
<dbReference type="Pfam" id="PF03467">
    <property type="entry name" value="Smg4_UPF3"/>
    <property type="match status" value="1"/>
</dbReference>
<dbReference type="InterPro" id="IPR005120">
    <property type="entry name" value="UPF3_dom"/>
</dbReference>
<evidence type="ECO:0000256" key="4">
    <source>
        <dbReference type="ARBA" id="ARBA00023242"/>
    </source>
</evidence>
<evidence type="ECO:0000256" key="2">
    <source>
        <dbReference type="ARBA" id="ARBA00005991"/>
    </source>
</evidence>
<dbReference type="Gene3D" id="3.30.70.330">
    <property type="match status" value="2"/>
</dbReference>
<keyword evidence="3" id="KW-0866">Nonsense-mediated mRNA decay</keyword>
<dbReference type="SMART" id="SM00360">
    <property type="entry name" value="RRM"/>
    <property type="match status" value="1"/>
</dbReference>
<comment type="caution">
    <text evidence="8">The sequence shown here is derived from an EMBL/GenBank/DDBJ whole genome shotgun (WGS) entry which is preliminary data.</text>
</comment>
<dbReference type="GO" id="GO:0003729">
    <property type="term" value="F:mRNA binding"/>
    <property type="evidence" value="ECO:0007669"/>
    <property type="project" value="TreeGrafter"/>
</dbReference>
<feature type="region of interest" description="Disordered" evidence="6">
    <location>
        <begin position="316"/>
        <end position="485"/>
    </location>
</feature>
<dbReference type="Pfam" id="PF00076">
    <property type="entry name" value="RRM_1"/>
    <property type="match status" value="1"/>
</dbReference>
<sequence length="656" mass="69493">MATTAGSRNQANGVLSVTTTQASGNTSKQTASKPASSKMKLIVRRLAPGLTEAEFFSVIGDDWKVGQGKVDWFQYKAGKDSKDPSKPSRPSRAYLHLTNSDHLLPFSEIVRKSSFEDAKNTYTNSCLIGPPSVEFAPYSRVPTVLRRRTDARAGTIDQDSEFMAFLEGLANPVTTKEVGAEGEDTPTGKAEKVTVTPLVQFLKDKKANKTKESAAKASKKQDTSKSKAKEGSNPTEDSRKFNRDSKTDKVAATQEAVKILNREAAKKTAAASSSSLTSSGPSTSSEKNVPKLDTSKIPANERQAVVAAHVRMLRRDLGLNPSQAHRRIKRDTASAVKAEASEKSTTTSNNIASSPSTPTTPTGPKLGTTQPSVQSGSRRSRRGNQNNNAESSANKTPATTAATPSPQVVLLKKPDTQHRPQQRPSTASSQSSSAPQVTPKTVPKVTPAASAVAPPQQANQSRGSKAQLDVPSKGARQAFIKHANPSQGVTEPLLKEALEKFGKVSMVEIDKKKGFAYADFEDPEGLKKAMAANPVSVAQGTVHVMQRKGNQLPRAGPAPRTPPPPPANPASRGGRGGTLGRRGGRNGGARGRVDTPAADSTRTSAATAPIGPAPNAFSTATPTQDRNQDYTCVFSQTARIISRGLKARVKVRGRGA</sequence>
<dbReference type="SUPFAM" id="SSF54928">
    <property type="entry name" value="RNA-binding domain, RBD"/>
    <property type="match status" value="2"/>
</dbReference>
<feature type="region of interest" description="Disordered" evidence="6">
    <location>
        <begin position="204"/>
        <end position="303"/>
    </location>
</feature>
<feature type="domain" description="RRM" evidence="7">
    <location>
        <begin position="476"/>
        <end position="542"/>
    </location>
</feature>
<dbReference type="AlphaFoldDB" id="A0A5N6JYL1"/>
<dbReference type="GO" id="GO:0000184">
    <property type="term" value="P:nuclear-transcribed mRNA catabolic process, nonsense-mediated decay"/>
    <property type="evidence" value="ECO:0007669"/>
    <property type="project" value="UniProtKB-KW"/>
</dbReference>
<dbReference type="CDD" id="cd12455">
    <property type="entry name" value="RRM_like_Smg4_UPF3"/>
    <property type="match status" value="1"/>
</dbReference>
<name>A0A5N6JYL1_MONLA</name>
<evidence type="ECO:0000313" key="8">
    <source>
        <dbReference type="EMBL" id="KAB8294228.1"/>
    </source>
</evidence>
<keyword evidence="9" id="KW-1185">Reference proteome</keyword>
<comment type="subcellular location">
    <subcellularLocation>
        <location evidence="1">Nucleus</location>
    </subcellularLocation>
</comment>
<proteinExistence type="inferred from homology"/>
<evidence type="ECO:0000313" key="9">
    <source>
        <dbReference type="Proteomes" id="UP000326757"/>
    </source>
</evidence>
<dbReference type="PROSITE" id="PS50102">
    <property type="entry name" value="RRM"/>
    <property type="match status" value="1"/>
</dbReference>
<organism evidence="8 9">
    <name type="scientific">Monilinia laxa</name>
    <name type="common">Brown rot fungus</name>
    <name type="synonym">Sclerotinia laxa</name>
    <dbReference type="NCBI Taxonomy" id="61186"/>
    <lineage>
        <taxon>Eukaryota</taxon>
        <taxon>Fungi</taxon>
        <taxon>Dikarya</taxon>
        <taxon>Ascomycota</taxon>
        <taxon>Pezizomycotina</taxon>
        <taxon>Leotiomycetes</taxon>
        <taxon>Helotiales</taxon>
        <taxon>Sclerotiniaceae</taxon>
        <taxon>Monilinia</taxon>
    </lineage>
</organism>
<dbReference type="InterPro" id="IPR012677">
    <property type="entry name" value="Nucleotide-bd_a/b_plait_sf"/>
</dbReference>